<feature type="region of interest" description="Disordered" evidence="1">
    <location>
        <begin position="1"/>
        <end position="81"/>
    </location>
</feature>
<name>A0A4Z2E032_9TELE</name>
<dbReference type="AlphaFoldDB" id="A0A4Z2E032"/>
<gene>
    <name evidence="2" type="ORF">EYF80_067762</name>
</gene>
<protein>
    <submittedName>
        <fullName evidence="2">Uncharacterized protein</fullName>
    </submittedName>
</protein>
<evidence type="ECO:0000313" key="2">
    <source>
        <dbReference type="EMBL" id="TNN22125.1"/>
    </source>
</evidence>
<reference evidence="2 3" key="1">
    <citation type="submission" date="2019-03" db="EMBL/GenBank/DDBJ databases">
        <title>First draft genome of Liparis tanakae, snailfish: a comprehensive survey of snailfish specific genes.</title>
        <authorList>
            <person name="Kim W."/>
            <person name="Song I."/>
            <person name="Jeong J.-H."/>
            <person name="Kim D."/>
            <person name="Kim S."/>
            <person name="Ryu S."/>
            <person name="Song J.Y."/>
            <person name="Lee S.K."/>
        </authorList>
    </citation>
    <scope>NUCLEOTIDE SEQUENCE [LARGE SCALE GENOMIC DNA]</scope>
    <source>
        <tissue evidence="2">Muscle</tissue>
    </source>
</reference>
<dbReference type="Proteomes" id="UP000314294">
    <property type="component" value="Unassembled WGS sequence"/>
</dbReference>
<accession>A0A4Z2E032</accession>
<evidence type="ECO:0000313" key="3">
    <source>
        <dbReference type="Proteomes" id="UP000314294"/>
    </source>
</evidence>
<keyword evidence="3" id="KW-1185">Reference proteome</keyword>
<comment type="caution">
    <text evidence="2">The sequence shown here is derived from an EMBL/GenBank/DDBJ whole genome shotgun (WGS) entry which is preliminary data.</text>
</comment>
<dbReference type="EMBL" id="SRLO01024114">
    <property type="protein sequence ID" value="TNN22125.1"/>
    <property type="molecule type" value="Genomic_DNA"/>
</dbReference>
<proteinExistence type="predicted"/>
<feature type="compositionally biased region" description="Polar residues" evidence="1">
    <location>
        <begin position="1"/>
        <end position="13"/>
    </location>
</feature>
<organism evidence="2 3">
    <name type="scientific">Liparis tanakae</name>
    <name type="common">Tanaka's snailfish</name>
    <dbReference type="NCBI Taxonomy" id="230148"/>
    <lineage>
        <taxon>Eukaryota</taxon>
        <taxon>Metazoa</taxon>
        <taxon>Chordata</taxon>
        <taxon>Craniata</taxon>
        <taxon>Vertebrata</taxon>
        <taxon>Euteleostomi</taxon>
        <taxon>Actinopterygii</taxon>
        <taxon>Neopterygii</taxon>
        <taxon>Teleostei</taxon>
        <taxon>Neoteleostei</taxon>
        <taxon>Acanthomorphata</taxon>
        <taxon>Eupercaria</taxon>
        <taxon>Perciformes</taxon>
        <taxon>Cottioidei</taxon>
        <taxon>Cottales</taxon>
        <taxon>Liparidae</taxon>
        <taxon>Liparis</taxon>
    </lineage>
</organism>
<feature type="compositionally biased region" description="Low complexity" evidence="1">
    <location>
        <begin position="47"/>
        <end position="62"/>
    </location>
</feature>
<evidence type="ECO:0000256" key="1">
    <source>
        <dbReference type="SAM" id="MobiDB-lite"/>
    </source>
</evidence>
<sequence length="124" mass="12798">MASPSLSWQQNQMAPPREYRASPPLSQGHAPFPPEELQGGRAPPEGPASANPANANRSAVVPGFGSFPPHDPQRPNGILGNGVFPLFPSALKKETGDGRAVLLVDPPLGRALVGPGPGLGLDLD</sequence>